<evidence type="ECO:0000256" key="1">
    <source>
        <dbReference type="SAM" id="SignalP"/>
    </source>
</evidence>
<dbReference type="InterPro" id="IPR029140">
    <property type="entry name" value="Mfa1_C"/>
</dbReference>
<organism evidence="3 4">
    <name type="scientific">Bacteroides faecis</name>
    <dbReference type="NCBI Taxonomy" id="674529"/>
    <lineage>
        <taxon>Bacteria</taxon>
        <taxon>Pseudomonadati</taxon>
        <taxon>Bacteroidota</taxon>
        <taxon>Bacteroidia</taxon>
        <taxon>Bacteroidales</taxon>
        <taxon>Bacteroidaceae</taxon>
        <taxon>Bacteroides</taxon>
    </lineage>
</organism>
<feature type="domain" description="Minor fimbrium subunit Mfa1 C-terminal" evidence="2">
    <location>
        <begin position="359"/>
        <end position="426"/>
    </location>
</feature>
<reference evidence="3" key="1">
    <citation type="submission" date="2022-08" db="EMBL/GenBank/DDBJ databases">
        <title>Genome Sequencing of Bacteroides fragilis Group Isolates with Nanopore Technology.</title>
        <authorList>
            <person name="Tisza M.J."/>
            <person name="Smith D."/>
            <person name="Dekker J.P."/>
        </authorList>
    </citation>
    <scope>NUCLEOTIDE SEQUENCE</scope>
    <source>
        <strain evidence="3">BFG-351</strain>
    </source>
</reference>
<evidence type="ECO:0000313" key="4">
    <source>
        <dbReference type="Proteomes" id="UP001204548"/>
    </source>
</evidence>
<evidence type="ECO:0000259" key="2">
    <source>
        <dbReference type="Pfam" id="PF15495"/>
    </source>
</evidence>
<gene>
    <name evidence="3" type="ORF">NXW97_09350</name>
</gene>
<evidence type="ECO:0000313" key="3">
    <source>
        <dbReference type="EMBL" id="MCS2792210.1"/>
    </source>
</evidence>
<protein>
    <submittedName>
        <fullName evidence="3">Mfa1 family fimbria major subunit</fullName>
    </submittedName>
</protein>
<dbReference type="InterPro" id="IPR047786">
    <property type="entry name" value="Mfa1_fim"/>
</dbReference>
<proteinExistence type="predicted"/>
<dbReference type="PROSITE" id="PS51257">
    <property type="entry name" value="PROKAR_LIPOPROTEIN"/>
    <property type="match status" value="1"/>
</dbReference>
<dbReference type="Proteomes" id="UP001204548">
    <property type="component" value="Unassembled WGS sequence"/>
</dbReference>
<comment type="caution">
    <text evidence="3">The sequence shown here is derived from an EMBL/GenBank/DDBJ whole genome shotgun (WGS) entry which is preliminary data.</text>
</comment>
<feature type="signal peptide" evidence="1">
    <location>
        <begin position="1"/>
        <end position="20"/>
    </location>
</feature>
<accession>A0AAW5NV61</accession>
<dbReference type="Pfam" id="PF15495">
    <property type="entry name" value="Fimbrillin_C"/>
    <property type="match status" value="1"/>
</dbReference>
<feature type="chain" id="PRO_5043733809" evidence="1">
    <location>
        <begin position="21"/>
        <end position="430"/>
    </location>
</feature>
<dbReference type="EMBL" id="JANUTS010000001">
    <property type="protein sequence ID" value="MCS2792210.1"/>
    <property type="molecule type" value="Genomic_DNA"/>
</dbReference>
<dbReference type="RefSeq" id="WP_010536834.1">
    <property type="nucleotide sequence ID" value="NZ_CACRSZ010000047.1"/>
</dbReference>
<dbReference type="GO" id="GO:0009418">
    <property type="term" value="C:pilus shaft"/>
    <property type="evidence" value="ECO:0007669"/>
    <property type="project" value="InterPro"/>
</dbReference>
<sequence length="430" mass="46962">MKVKNLLLAGLAVAAMTACSNNDIDEIVDNGTQPTTGEKASMKINFTFADSGTGTRTVTAGGTDAGEEFEWKAADITVVLNYDRGDKRIVTKNLKLEKEPADNGKVAQYSTEQFEVDGSAGGTDIYAFVNPSDALIASLSTADLATLAVNKIASLPATLDYLTGTGLAAESNSFLMTGTAMNQKLTYGEVVTVPITVSRVVAKLDEMTEATKAYPISETSELTNKDAITIKITEHSYSNLSDDSYALKASTSITSSYLQPYIAQNNTASYDSYKWIAAGNTYCYENFGNETPTRVHYVGEVLFDGEAITTDFYVWARFEGAAKVVTAYKNWETLTAAVSIPEEFKTNDQVLKEAYGVKRYKSGRCYYEAEILHATEGASIIRNNWYKLSVRTISDLGTPDPVKEPEDKKTYLIINANVEPWTVNINDFDL</sequence>
<name>A0AAW5NV61_9BACE</name>
<dbReference type="Gene3D" id="2.60.40.3690">
    <property type="match status" value="1"/>
</dbReference>
<dbReference type="AlphaFoldDB" id="A0AAW5NV61"/>
<keyword evidence="1" id="KW-0732">Signal</keyword>
<dbReference type="NCBIfam" id="NF038041">
    <property type="entry name" value="fim_Mfa1_fam"/>
    <property type="match status" value="1"/>
</dbReference>